<name>A0AAP0ELQ4_9MAGN</name>
<dbReference type="EMBL" id="JBBNAG010000011">
    <property type="protein sequence ID" value="KAK9095569.1"/>
    <property type="molecule type" value="Genomic_DNA"/>
</dbReference>
<feature type="region of interest" description="Disordered" evidence="1">
    <location>
        <begin position="1"/>
        <end position="26"/>
    </location>
</feature>
<dbReference type="AlphaFoldDB" id="A0AAP0ELQ4"/>
<organism evidence="2 3">
    <name type="scientific">Stephania cephalantha</name>
    <dbReference type="NCBI Taxonomy" id="152367"/>
    <lineage>
        <taxon>Eukaryota</taxon>
        <taxon>Viridiplantae</taxon>
        <taxon>Streptophyta</taxon>
        <taxon>Embryophyta</taxon>
        <taxon>Tracheophyta</taxon>
        <taxon>Spermatophyta</taxon>
        <taxon>Magnoliopsida</taxon>
        <taxon>Ranunculales</taxon>
        <taxon>Menispermaceae</taxon>
        <taxon>Menispermoideae</taxon>
        <taxon>Cissampelideae</taxon>
        <taxon>Stephania</taxon>
    </lineage>
</organism>
<protein>
    <submittedName>
        <fullName evidence="2">Uncharacterized protein</fullName>
    </submittedName>
</protein>
<keyword evidence="3" id="KW-1185">Reference proteome</keyword>
<accession>A0AAP0ELQ4</accession>
<gene>
    <name evidence="2" type="ORF">Scep_027038</name>
</gene>
<sequence length="73" mass="8183">MHDKTIGNDSSENVKTLPKDAASTSTVLRSTATLARRKDNAWQEHWKLYSSLSQVTTMEMNNQAKVSFAKRLG</sequence>
<proteinExistence type="predicted"/>
<dbReference type="Proteomes" id="UP001419268">
    <property type="component" value="Unassembled WGS sequence"/>
</dbReference>
<evidence type="ECO:0000313" key="2">
    <source>
        <dbReference type="EMBL" id="KAK9095569.1"/>
    </source>
</evidence>
<evidence type="ECO:0000313" key="3">
    <source>
        <dbReference type="Proteomes" id="UP001419268"/>
    </source>
</evidence>
<evidence type="ECO:0000256" key="1">
    <source>
        <dbReference type="SAM" id="MobiDB-lite"/>
    </source>
</evidence>
<comment type="caution">
    <text evidence="2">The sequence shown here is derived from an EMBL/GenBank/DDBJ whole genome shotgun (WGS) entry which is preliminary data.</text>
</comment>
<reference evidence="2 3" key="1">
    <citation type="submission" date="2024-01" db="EMBL/GenBank/DDBJ databases">
        <title>Genome assemblies of Stephania.</title>
        <authorList>
            <person name="Yang L."/>
        </authorList>
    </citation>
    <scope>NUCLEOTIDE SEQUENCE [LARGE SCALE GENOMIC DNA]</scope>
    <source>
        <strain evidence="2">JXDWG</strain>
        <tissue evidence="2">Leaf</tissue>
    </source>
</reference>